<evidence type="ECO:0000256" key="3">
    <source>
        <dbReference type="ARBA" id="ARBA00022741"/>
    </source>
</evidence>
<dbReference type="PANTHER" id="PTHR43117:SF4">
    <property type="entry name" value="OSMOPROTECTANT IMPORT ATP-BINDING PROTEIN OSMV"/>
    <property type="match status" value="1"/>
</dbReference>
<keyword evidence="2" id="KW-0813">Transport</keyword>
<evidence type="ECO:0000313" key="6">
    <source>
        <dbReference type="EMBL" id="MBC3797891.1"/>
    </source>
</evidence>
<keyword evidence="7" id="KW-1185">Reference proteome</keyword>
<dbReference type="InterPro" id="IPR017871">
    <property type="entry name" value="ABC_transporter-like_CS"/>
</dbReference>
<dbReference type="Proteomes" id="UP000653358">
    <property type="component" value="Unassembled WGS sequence"/>
</dbReference>
<keyword evidence="4 6" id="KW-0067">ATP-binding</keyword>
<accession>A0ABR6WNK0</accession>
<name>A0ABR6WNK0_9FIRM</name>
<protein>
    <submittedName>
        <fullName evidence="6">ATP-binding cassette domain-containing protein</fullName>
    </submittedName>
</protein>
<comment type="caution">
    <text evidence="6">The sequence shown here is derived from an EMBL/GenBank/DDBJ whole genome shotgun (WGS) entry which is preliminary data.</text>
</comment>
<dbReference type="PROSITE" id="PS00211">
    <property type="entry name" value="ABC_TRANSPORTER_1"/>
    <property type="match status" value="1"/>
</dbReference>
<dbReference type="RefSeq" id="WP_148606177.1">
    <property type="nucleotide sequence ID" value="NZ_RXYB01000032.1"/>
</dbReference>
<evidence type="ECO:0000256" key="2">
    <source>
        <dbReference type="ARBA" id="ARBA00022448"/>
    </source>
</evidence>
<dbReference type="GO" id="GO:0005524">
    <property type="term" value="F:ATP binding"/>
    <property type="evidence" value="ECO:0007669"/>
    <property type="project" value="UniProtKB-KW"/>
</dbReference>
<dbReference type="PANTHER" id="PTHR43117">
    <property type="entry name" value="OSMOPROTECTANT IMPORT ATP-BINDING PROTEIN OSMV"/>
    <property type="match status" value="1"/>
</dbReference>
<sequence>MEGSWQLKNPYNFLTEMGFDLPDKNQSLDQYFDFIDDDMLEDMGTNKEMIYASYNALHEQFEEEPDVKVKSILIKGGFNKDGEKESIDILLKPGEIVSLVGPTGSGKSRLLADIEWLAQADTPTGRVIVINGILPDESKRYSFDEKLISQLSQNMNFVMDANVEEFIRMHAESRNIKQIDEVLETIIKHANDLAGEPFSLETPLTALSGGQSRALMIVDVAFLSKSPIVLIDEIENAGIDRRKAMEFLVNAEKIILIATHDPVLALMANRRLVIRNGGMYKIIESDESEKKVLDKLEKRDRETQKIRNALREGQKVQCD</sequence>
<feature type="domain" description="ABC transporter" evidence="5">
    <location>
        <begin position="67"/>
        <end position="301"/>
    </location>
</feature>
<evidence type="ECO:0000256" key="1">
    <source>
        <dbReference type="ARBA" id="ARBA00005417"/>
    </source>
</evidence>
<keyword evidence="3" id="KW-0547">Nucleotide-binding</keyword>
<dbReference type="InterPro" id="IPR003439">
    <property type="entry name" value="ABC_transporter-like_ATP-bd"/>
</dbReference>
<evidence type="ECO:0000259" key="5">
    <source>
        <dbReference type="PROSITE" id="PS50893"/>
    </source>
</evidence>
<dbReference type="PROSITE" id="PS50893">
    <property type="entry name" value="ABC_TRANSPORTER_2"/>
    <property type="match status" value="1"/>
</dbReference>
<comment type="similarity">
    <text evidence="1">Belongs to the ABC transporter superfamily.</text>
</comment>
<dbReference type="EMBL" id="WJBB01000017">
    <property type="protein sequence ID" value="MBC3797891.1"/>
    <property type="molecule type" value="Genomic_DNA"/>
</dbReference>
<dbReference type="Pfam" id="PF00005">
    <property type="entry name" value="ABC_tran"/>
    <property type="match status" value="1"/>
</dbReference>
<organism evidence="6 7">
    <name type="scientific">Acetobacterium tundrae</name>
    <dbReference type="NCBI Taxonomy" id="132932"/>
    <lineage>
        <taxon>Bacteria</taxon>
        <taxon>Bacillati</taxon>
        <taxon>Bacillota</taxon>
        <taxon>Clostridia</taxon>
        <taxon>Eubacteriales</taxon>
        <taxon>Eubacteriaceae</taxon>
        <taxon>Acetobacterium</taxon>
    </lineage>
</organism>
<dbReference type="InterPro" id="IPR003593">
    <property type="entry name" value="AAA+_ATPase"/>
</dbReference>
<proteinExistence type="inferred from homology"/>
<reference evidence="6 7" key="1">
    <citation type="journal article" date="2020" name="mSystems">
        <title>Defining Genomic and Predicted Metabolic Features of the Acetobacterium Genus.</title>
        <authorList>
            <person name="Ross D.E."/>
            <person name="Marshall C.W."/>
            <person name="Gulliver D."/>
            <person name="May H.D."/>
            <person name="Norman R.S."/>
        </authorList>
    </citation>
    <scope>NUCLEOTIDE SEQUENCE [LARGE SCALE GENOMIC DNA]</scope>
    <source>
        <strain evidence="6 7">DSM 9173</strain>
    </source>
</reference>
<dbReference type="InterPro" id="IPR027417">
    <property type="entry name" value="P-loop_NTPase"/>
</dbReference>
<evidence type="ECO:0000256" key="4">
    <source>
        <dbReference type="ARBA" id="ARBA00022840"/>
    </source>
</evidence>
<dbReference type="SUPFAM" id="SSF52540">
    <property type="entry name" value="P-loop containing nucleoside triphosphate hydrolases"/>
    <property type="match status" value="1"/>
</dbReference>
<evidence type="ECO:0000313" key="7">
    <source>
        <dbReference type="Proteomes" id="UP000653358"/>
    </source>
</evidence>
<gene>
    <name evidence="6" type="ORF">GH807_12630</name>
</gene>
<dbReference type="SMART" id="SM00382">
    <property type="entry name" value="AAA"/>
    <property type="match status" value="1"/>
</dbReference>
<dbReference type="Gene3D" id="3.40.50.300">
    <property type="entry name" value="P-loop containing nucleotide triphosphate hydrolases"/>
    <property type="match status" value="1"/>
</dbReference>